<evidence type="ECO:0000313" key="2">
    <source>
        <dbReference type="Proteomes" id="UP000831701"/>
    </source>
</evidence>
<keyword evidence="2" id="KW-1185">Reference proteome</keyword>
<protein>
    <submittedName>
        <fullName evidence="1">Uncharacterized protein</fullName>
    </submittedName>
</protein>
<comment type="caution">
    <text evidence="1">The sequence shown here is derived from an EMBL/GenBank/DDBJ whole genome shotgun (WGS) entry which is preliminary data.</text>
</comment>
<reference evidence="1" key="1">
    <citation type="submission" date="2022-04" db="EMBL/GenBank/DDBJ databases">
        <title>Jade perch genome.</title>
        <authorList>
            <person name="Chao B."/>
        </authorList>
    </citation>
    <scope>NUCLEOTIDE SEQUENCE</scope>
    <source>
        <strain evidence="1">CB-2022</strain>
    </source>
</reference>
<dbReference type="EMBL" id="CM041549">
    <property type="protein sequence ID" value="KAI3356943.1"/>
    <property type="molecule type" value="Genomic_DNA"/>
</dbReference>
<accession>A0ACB8VMX7</accession>
<gene>
    <name evidence="1" type="ORF">L3Q82_003584</name>
</gene>
<evidence type="ECO:0000313" key="1">
    <source>
        <dbReference type="EMBL" id="KAI3356943.1"/>
    </source>
</evidence>
<sequence length="901" mass="99912">MQPNRLDRLHRAQTLSWNSCSLPVRMQKCAACMDLVGVSLPSSHAPPFSDAVMRQNTRVTLGPSERHSRGRGSIFNLTTEPVGLLLLPLRQFTRSLTIVPGCDSYNREVLCAAAAEVPPPRVQARATPVHDPLDEDLCVLTCLERCPVPGSVRPAMEHQAWILRSFLAQLECQRLEDEGAPNGIAGEFARLKSLSTKYRTDNTFPTRTAERQENVKKNRYKDIVPFDHSRVKLSLTTSKNDTDYINASFIKDSEENKGEYLTRTLRVTYRNCSRTLIQLHYINWPDHGVPDAIPPILEMLHEMRSNQPHDDFPICIHCSAGCGRTGALCVIDYTWNLLKKQMIPPAFSIYDLVQNMRTQRPSLVQTKEQYELVYRTIKMLFEKYLQSVDAQTCRNEVSVVPSAVTPDTESEIFDLDDEMDLLPQLQLLDEERAGLSQYHVPLPSASEHLIDLRGNDAQQQWHLVQSFPEAQATVWDLQEGPRTSPQLVQSSQRAHVAEEKTQKDDNLPSLKPPPGPAVAAAICMMVEDPYFDSPLSSPSLEEAPEVSTEDAEQQIVNPLISSPLLCLNDRTLELNPPASGTAEVQTDEEEPPPLPQRTPESYMLAVNTEESDPCERLMVIIPPSAAAAEAVRELGAAVEQKSEVTPAVSLSRLGTSSEWSGHSKPDATTSQNETKNWTRSKSLRAKMTFTVPVTHPPDCASNTTSHLHPYCPPQDSLTPSLLLQIQLTQQQHLLSKVKRSSPAGHERTALCPQPVEMTQPSQRVGQSSGWDGTSQPKKFLDVVKSRSKSVRAKSSRQEPLTVVRQLAPPPVVVAGGGSAQAGQHDVNRRASLNDDTSGSKSDKSNEKGMSRTRSLKFFRHKQKPKIAPPPPPTEPGTPPPSYSASFSVFKFGRPVSASILQ</sequence>
<organism evidence="1 2">
    <name type="scientific">Scortum barcoo</name>
    <name type="common">barcoo grunter</name>
    <dbReference type="NCBI Taxonomy" id="214431"/>
    <lineage>
        <taxon>Eukaryota</taxon>
        <taxon>Metazoa</taxon>
        <taxon>Chordata</taxon>
        <taxon>Craniata</taxon>
        <taxon>Vertebrata</taxon>
        <taxon>Euteleostomi</taxon>
        <taxon>Actinopterygii</taxon>
        <taxon>Neopterygii</taxon>
        <taxon>Teleostei</taxon>
        <taxon>Neoteleostei</taxon>
        <taxon>Acanthomorphata</taxon>
        <taxon>Eupercaria</taxon>
        <taxon>Centrarchiformes</taxon>
        <taxon>Terapontoidei</taxon>
        <taxon>Terapontidae</taxon>
        <taxon>Scortum</taxon>
    </lineage>
</organism>
<name>A0ACB8VMX7_9TELE</name>
<dbReference type="Proteomes" id="UP000831701">
    <property type="component" value="Chromosome 19"/>
</dbReference>
<proteinExistence type="predicted"/>